<dbReference type="PANTHER" id="PTHR43143">
    <property type="entry name" value="METALLOPHOSPHOESTERASE, CALCINEURIN SUPERFAMILY"/>
    <property type="match status" value="1"/>
</dbReference>
<dbReference type="GO" id="GO:0016787">
    <property type="term" value="F:hydrolase activity"/>
    <property type="evidence" value="ECO:0007669"/>
    <property type="project" value="InterPro"/>
</dbReference>
<dbReference type="RefSeq" id="WP_137339490.1">
    <property type="nucleotide sequence ID" value="NZ_BSQH01000002.1"/>
</dbReference>
<feature type="domain" description="Calcineurin-like phosphoesterase" evidence="1">
    <location>
        <begin position="37"/>
        <end position="255"/>
    </location>
</feature>
<evidence type="ECO:0000313" key="3">
    <source>
        <dbReference type="Proteomes" id="UP000304900"/>
    </source>
</evidence>
<dbReference type="PANTHER" id="PTHR43143:SF1">
    <property type="entry name" value="SERINE_THREONINE-PROTEIN PHOSPHATASE CPPED1"/>
    <property type="match status" value="1"/>
</dbReference>
<dbReference type="Gene3D" id="3.60.21.10">
    <property type="match status" value="1"/>
</dbReference>
<dbReference type="OrthoDB" id="9791866at2"/>
<gene>
    <name evidence="2" type="ORF">FDK13_08140</name>
</gene>
<protein>
    <submittedName>
        <fullName evidence="2">Metallophosphoesterase</fullName>
    </submittedName>
</protein>
<organism evidence="2 3">
    <name type="scientific">Dyadobacter frigoris</name>
    <dbReference type="NCBI Taxonomy" id="2576211"/>
    <lineage>
        <taxon>Bacteria</taxon>
        <taxon>Pseudomonadati</taxon>
        <taxon>Bacteroidota</taxon>
        <taxon>Cytophagia</taxon>
        <taxon>Cytophagales</taxon>
        <taxon>Spirosomataceae</taxon>
        <taxon>Dyadobacter</taxon>
    </lineage>
</organism>
<evidence type="ECO:0000259" key="1">
    <source>
        <dbReference type="Pfam" id="PF00149"/>
    </source>
</evidence>
<accession>A0A4V6BKG3</accession>
<dbReference type="EMBL" id="SZVO01000003">
    <property type="protein sequence ID" value="TKT92763.1"/>
    <property type="molecule type" value="Genomic_DNA"/>
</dbReference>
<proteinExistence type="predicted"/>
<reference evidence="2 3" key="1">
    <citation type="submission" date="2019-05" db="EMBL/GenBank/DDBJ databases">
        <title>Dyadobacter AR-3-8 sp. nov., isolated from arctic soil.</title>
        <authorList>
            <person name="Chaudhary D.K."/>
        </authorList>
    </citation>
    <scope>NUCLEOTIDE SEQUENCE [LARGE SCALE GENOMIC DNA]</scope>
    <source>
        <strain evidence="2 3">AR-3-8</strain>
    </source>
</reference>
<dbReference type="InterPro" id="IPR051918">
    <property type="entry name" value="STPP_CPPED1"/>
</dbReference>
<dbReference type="AlphaFoldDB" id="A0A4V6BKG3"/>
<dbReference type="Pfam" id="PF00149">
    <property type="entry name" value="Metallophos"/>
    <property type="match status" value="1"/>
</dbReference>
<dbReference type="InterPro" id="IPR029052">
    <property type="entry name" value="Metallo-depent_PP-like"/>
</dbReference>
<name>A0A4V6BKG3_9BACT</name>
<evidence type="ECO:0000313" key="2">
    <source>
        <dbReference type="EMBL" id="TKT92763.1"/>
    </source>
</evidence>
<dbReference type="InterPro" id="IPR004843">
    <property type="entry name" value="Calcineurin-like_PHP"/>
</dbReference>
<keyword evidence="3" id="KW-1185">Reference proteome</keyword>
<dbReference type="SUPFAM" id="SSF56300">
    <property type="entry name" value="Metallo-dependent phosphatases"/>
    <property type="match status" value="1"/>
</dbReference>
<sequence length="310" mass="34715">MLRRSLLKNMGLLASGFSLPVLSKGESLVATSPKRALRIAHLTDIHIQPHILAAHGLTKCLHELQNLEIKPDLIFNGGDVVMGSRNVTKDKSDKEWALYQKVLQNENSLPVFTCVGNHDIWCKDQSISAFEGGKTRAMDQLQLAKPYYSFDQNGWHFIVLDSVQLKPDGSPYTAMLGEEQMDWLEKDLRKTSGNIPILVVSHIPILSACVFLDGENVKDGSWHVPGSWMHTDCAALVKLFHKHKNIKLAISGHIHLLDQVVYNGITYCCNGAVCGDYWFGKTQETKAGYAVIDLFSDGSFTNNYHTYRWS</sequence>
<comment type="caution">
    <text evidence="2">The sequence shown here is derived from an EMBL/GenBank/DDBJ whole genome shotgun (WGS) entry which is preliminary data.</text>
</comment>
<dbReference type="Proteomes" id="UP000304900">
    <property type="component" value="Unassembled WGS sequence"/>
</dbReference>